<dbReference type="AlphaFoldDB" id="A0A1H2E1R2"/>
<organism evidence="1 3">
    <name type="scientific">Gordonia westfalica</name>
    <dbReference type="NCBI Taxonomy" id="158898"/>
    <lineage>
        <taxon>Bacteria</taxon>
        <taxon>Bacillati</taxon>
        <taxon>Actinomycetota</taxon>
        <taxon>Actinomycetes</taxon>
        <taxon>Mycobacteriales</taxon>
        <taxon>Gordoniaceae</taxon>
        <taxon>Gordonia</taxon>
    </lineage>
</organism>
<reference evidence="1 3" key="1">
    <citation type="submission" date="2016-10" db="EMBL/GenBank/DDBJ databases">
        <authorList>
            <person name="de Groot N.N."/>
        </authorList>
    </citation>
    <scope>NUCLEOTIDE SEQUENCE [LARGE SCALE GENOMIC DNA]</scope>
    <source>
        <strain evidence="1 3">DSM 44215</strain>
    </source>
</reference>
<dbReference type="EMBL" id="FNLM01000027">
    <property type="protein sequence ID" value="SDT88995.1"/>
    <property type="molecule type" value="Genomic_DNA"/>
</dbReference>
<evidence type="ECO:0000313" key="2">
    <source>
        <dbReference type="EMBL" id="SDT90621.1"/>
    </source>
</evidence>
<accession>A0A1H2E1R2</accession>
<dbReference type="RefSeq" id="WP_280141512.1">
    <property type="nucleotide sequence ID" value="NZ_FNLM01000027.1"/>
</dbReference>
<evidence type="ECO:0000313" key="3">
    <source>
        <dbReference type="Proteomes" id="UP000183180"/>
    </source>
</evidence>
<protein>
    <recommendedName>
        <fullName evidence="4">Transcriptional regulator</fullName>
    </recommendedName>
</protein>
<evidence type="ECO:0008006" key="4">
    <source>
        <dbReference type="Google" id="ProtNLM"/>
    </source>
</evidence>
<proteinExistence type="predicted"/>
<sequence length="40" mass="4503">MSKLWEFVQAHLDRTGASEAAFARQIGSIPQTVNSWKKRG</sequence>
<dbReference type="EMBL" id="FNLM01000029">
    <property type="protein sequence ID" value="SDT90621.1"/>
    <property type="molecule type" value="Genomic_DNA"/>
</dbReference>
<gene>
    <name evidence="1" type="ORF">SAMN04488548_1274</name>
    <name evidence="2" type="ORF">SAMN04488548_1294</name>
</gene>
<dbReference type="Proteomes" id="UP000183180">
    <property type="component" value="Unassembled WGS sequence"/>
</dbReference>
<name>A0A1H2E1R2_9ACTN</name>
<evidence type="ECO:0000313" key="1">
    <source>
        <dbReference type="EMBL" id="SDT88995.1"/>
    </source>
</evidence>